<accession>R4Z1K6</accession>
<dbReference type="PANTHER" id="PTHR42693">
    <property type="entry name" value="ARYLSULFATASE FAMILY MEMBER"/>
    <property type="match status" value="1"/>
</dbReference>
<sequence>MHPPEAVHPDFDQTDPSRLGLYADLIAELDHRVGQIMDCLDEAGVADDTLLVFSSDNGGLIDTVPQGCSSGPFRGGFFTPRWDGSTRTAAMVRYPGTVPEGVVTQQMLSAHD</sequence>
<comment type="caution">
    <text evidence="8">The sequence shown here is derived from an EMBL/GenBank/DDBJ whole genome shotgun (WGS) entry which is preliminary data.</text>
</comment>
<evidence type="ECO:0000313" key="9">
    <source>
        <dbReference type="Proteomes" id="UP000018291"/>
    </source>
</evidence>
<evidence type="ECO:0000256" key="5">
    <source>
        <dbReference type="ARBA" id="ARBA00022801"/>
    </source>
</evidence>
<keyword evidence="9" id="KW-1185">Reference proteome</keyword>
<keyword evidence="4" id="KW-0732">Signal</keyword>
<dbReference type="EMBL" id="CANL01000010">
    <property type="protein sequence ID" value="CCM63156.1"/>
    <property type="molecule type" value="Genomic_DNA"/>
</dbReference>
<comment type="cofactor">
    <cofactor evidence="1">
        <name>Ca(2+)</name>
        <dbReference type="ChEBI" id="CHEBI:29108"/>
    </cofactor>
</comment>
<dbReference type="GO" id="GO:0004065">
    <property type="term" value="F:arylsulfatase activity"/>
    <property type="evidence" value="ECO:0007669"/>
    <property type="project" value="TreeGrafter"/>
</dbReference>
<dbReference type="Pfam" id="PF00884">
    <property type="entry name" value="Sulfatase"/>
    <property type="match status" value="1"/>
</dbReference>
<feature type="domain" description="Sulfatase N-terminal" evidence="7">
    <location>
        <begin position="14"/>
        <end position="105"/>
    </location>
</feature>
<gene>
    <name evidence="8" type="ORF">BN381_180033</name>
</gene>
<dbReference type="InterPro" id="IPR000917">
    <property type="entry name" value="Sulfatase_N"/>
</dbReference>
<dbReference type="eggNOG" id="COG3119">
    <property type="taxonomic scope" value="Bacteria"/>
</dbReference>
<evidence type="ECO:0000256" key="2">
    <source>
        <dbReference type="ARBA" id="ARBA00008779"/>
    </source>
</evidence>
<dbReference type="STRING" id="1229780.BN381_180033"/>
<proteinExistence type="inferred from homology"/>
<keyword evidence="5" id="KW-0378">Hydrolase</keyword>
<dbReference type="HOGENOM" id="CLU_2141324_0_0_11"/>
<keyword evidence="3" id="KW-0479">Metal-binding</keyword>
<evidence type="ECO:0000256" key="6">
    <source>
        <dbReference type="ARBA" id="ARBA00022837"/>
    </source>
</evidence>
<keyword evidence="6" id="KW-0106">Calcium</keyword>
<dbReference type="AlphaFoldDB" id="R4Z1K6"/>
<organism evidence="8 9">
    <name type="scientific">Candidatus Neomicrothrix parvicella RN1</name>
    <dbReference type="NCBI Taxonomy" id="1229780"/>
    <lineage>
        <taxon>Bacteria</taxon>
        <taxon>Bacillati</taxon>
        <taxon>Actinomycetota</taxon>
        <taxon>Acidimicrobiia</taxon>
        <taxon>Acidimicrobiales</taxon>
        <taxon>Microthrixaceae</taxon>
        <taxon>Candidatus Neomicrothrix</taxon>
    </lineage>
</organism>
<name>R4Z1K6_9ACTN</name>
<dbReference type="Gene3D" id="3.40.720.10">
    <property type="entry name" value="Alkaline Phosphatase, subunit A"/>
    <property type="match status" value="1"/>
</dbReference>
<dbReference type="SUPFAM" id="SSF53649">
    <property type="entry name" value="Alkaline phosphatase-like"/>
    <property type="match status" value="1"/>
</dbReference>
<dbReference type="InterPro" id="IPR017850">
    <property type="entry name" value="Alkaline_phosphatase_core_sf"/>
</dbReference>
<dbReference type="GO" id="GO:0046872">
    <property type="term" value="F:metal ion binding"/>
    <property type="evidence" value="ECO:0007669"/>
    <property type="project" value="UniProtKB-KW"/>
</dbReference>
<dbReference type="Proteomes" id="UP000018291">
    <property type="component" value="Unassembled WGS sequence"/>
</dbReference>
<dbReference type="PANTHER" id="PTHR42693:SF42">
    <property type="entry name" value="ARYLSULFATASE G"/>
    <property type="match status" value="1"/>
</dbReference>
<dbReference type="InterPro" id="IPR050738">
    <property type="entry name" value="Sulfatase"/>
</dbReference>
<evidence type="ECO:0000313" key="8">
    <source>
        <dbReference type="EMBL" id="CCM63156.1"/>
    </source>
</evidence>
<protein>
    <recommendedName>
        <fullName evidence="7">Sulfatase N-terminal domain-containing protein</fullName>
    </recommendedName>
</protein>
<reference evidence="8 9" key="1">
    <citation type="journal article" date="2013" name="ISME J.">
        <title>Metabolic model for the filamentous 'Candidatus Microthrix parvicella' based on genomic and metagenomic analyses.</title>
        <authorList>
            <person name="Jon McIlroy S."/>
            <person name="Kristiansen R."/>
            <person name="Albertsen M."/>
            <person name="Michael Karst S."/>
            <person name="Rossetti S."/>
            <person name="Lund Nielsen J."/>
            <person name="Tandoi V."/>
            <person name="James Seviour R."/>
            <person name="Nielsen P.H."/>
        </authorList>
    </citation>
    <scope>NUCLEOTIDE SEQUENCE [LARGE SCALE GENOMIC DNA]</scope>
    <source>
        <strain evidence="8 9">RN1</strain>
    </source>
</reference>
<evidence type="ECO:0000256" key="1">
    <source>
        <dbReference type="ARBA" id="ARBA00001913"/>
    </source>
</evidence>
<evidence type="ECO:0000256" key="4">
    <source>
        <dbReference type="ARBA" id="ARBA00022729"/>
    </source>
</evidence>
<evidence type="ECO:0000256" key="3">
    <source>
        <dbReference type="ARBA" id="ARBA00022723"/>
    </source>
</evidence>
<evidence type="ECO:0000259" key="7">
    <source>
        <dbReference type="Pfam" id="PF00884"/>
    </source>
</evidence>
<comment type="similarity">
    <text evidence="2">Belongs to the sulfatase family.</text>
</comment>